<reference evidence="2 3" key="1">
    <citation type="submission" date="2019-05" db="EMBL/GenBank/DDBJ databases">
        <title>Another draft genome of Portunus trituberculatus and its Hox gene families provides insights of decapod evolution.</title>
        <authorList>
            <person name="Jeong J.-H."/>
            <person name="Song I."/>
            <person name="Kim S."/>
            <person name="Choi T."/>
            <person name="Kim D."/>
            <person name="Ryu S."/>
            <person name="Kim W."/>
        </authorList>
    </citation>
    <scope>NUCLEOTIDE SEQUENCE [LARGE SCALE GENOMIC DNA]</scope>
    <source>
        <tissue evidence="2">Muscle</tissue>
    </source>
</reference>
<feature type="region of interest" description="Disordered" evidence="1">
    <location>
        <begin position="1"/>
        <end position="22"/>
    </location>
</feature>
<sequence>MCHTLIMSGESGRHSRPVVGQQVRPEPVVEKTFVENVAGFINEVSHATLTCLAKEILVIQPFAVQIIAN</sequence>
<dbReference type="Proteomes" id="UP000324222">
    <property type="component" value="Unassembled WGS sequence"/>
</dbReference>
<accession>A0A5B7F5S8</accession>
<comment type="caution">
    <text evidence="2">The sequence shown here is derived from an EMBL/GenBank/DDBJ whole genome shotgun (WGS) entry which is preliminary data.</text>
</comment>
<gene>
    <name evidence="2" type="ORF">E2C01_034420</name>
</gene>
<keyword evidence="3" id="KW-1185">Reference proteome</keyword>
<protein>
    <submittedName>
        <fullName evidence="2">Uncharacterized protein</fullName>
    </submittedName>
</protein>
<evidence type="ECO:0000313" key="3">
    <source>
        <dbReference type="Proteomes" id="UP000324222"/>
    </source>
</evidence>
<name>A0A5B7F5S8_PORTR</name>
<dbReference type="EMBL" id="VSRR010004836">
    <property type="protein sequence ID" value="MPC40847.1"/>
    <property type="molecule type" value="Genomic_DNA"/>
</dbReference>
<proteinExistence type="predicted"/>
<dbReference type="AlphaFoldDB" id="A0A5B7F5S8"/>
<evidence type="ECO:0000313" key="2">
    <source>
        <dbReference type="EMBL" id="MPC40847.1"/>
    </source>
</evidence>
<organism evidence="2 3">
    <name type="scientific">Portunus trituberculatus</name>
    <name type="common">Swimming crab</name>
    <name type="synonym">Neptunus trituberculatus</name>
    <dbReference type="NCBI Taxonomy" id="210409"/>
    <lineage>
        <taxon>Eukaryota</taxon>
        <taxon>Metazoa</taxon>
        <taxon>Ecdysozoa</taxon>
        <taxon>Arthropoda</taxon>
        <taxon>Crustacea</taxon>
        <taxon>Multicrustacea</taxon>
        <taxon>Malacostraca</taxon>
        <taxon>Eumalacostraca</taxon>
        <taxon>Eucarida</taxon>
        <taxon>Decapoda</taxon>
        <taxon>Pleocyemata</taxon>
        <taxon>Brachyura</taxon>
        <taxon>Eubrachyura</taxon>
        <taxon>Portunoidea</taxon>
        <taxon>Portunidae</taxon>
        <taxon>Portuninae</taxon>
        <taxon>Portunus</taxon>
    </lineage>
</organism>
<evidence type="ECO:0000256" key="1">
    <source>
        <dbReference type="SAM" id="MobiDB-lite"/>
    </source>
</evidence>